<dbReference type="GO" id="GO:0005886">
    <property type="term" value="C:plasma membrane"/>
    <property type="evidence" value="ECO:0007669"/>
    <property type="project" value="UniProtKB-SubCell"/>
</dbReference>
<proteinExistence type="inferred from homology"/>
<dbReference type="PANTHER" id="PTHR28259:SF1">
    <property type="entry name" value="FLUORIDE EXPORT PROTEIN 1-RELATED"/>
    <property type="match status" value="1"/>
</dbReference>
<dbReference type="EMBL" id="CP003137">
    <property type="protein sequence ID" value="AEV95210.1"/>
    <property type="molecule type" value="Genomic_DNA"/>
</dbReference>
<keyword evidence="10" id="KW-0479">Metal-binding</keyword>
<dbReference type="KEGG" id="pce:PECL_941"/>
<evidence type="ECO:0000256" key="9">
    <source>
        <dbReference type="ARBA" id="ARBA00049940"/>
    </source>
</evidence>
<organism evidence="11 12">
    <name type="scientific">Pediococcus claussenii (strain ATCC BAA-344 / DSM 14800 / JCM 18046 / KCTC 3811 / LMG 21948 / P06)</name>
    <dbReference type="NCBI Taxonomy" id="701521"/>
    <lineage>
        <taxon>Bacteria</taxon>
        <taxon>Bacillati</taxon>
        <taxon>Bacillota</taxon>
        <taxon>Bacilli</taxon>
        <taxon>Lactobacillales</taxon>
        <taxon>Lactobacillaceae</taxon>
        <taxon>Pediococcus</taxon>
    </lineage>
</organism>
<dbReference type="PATRIC" id="fig|701521.8.peg.889"/>
<dbReference type="HOGENOM" id="CLU_114342_1_2_9"/>
<accession>G8PD75</accession>
<keyword evidence="5 10" id="KW-0472">Membrane</keyword>
<dbReference type="AlphaFoldDB" id="G8PD75"/>
<feature type="binding site" evidence="10">
    <location>
        <position position="78"/>
    </location>
    <ligand>
        <name>Na(+)</name>
        <dbReference type="ChEBI" id="CHEBI:29101"/>
        <note>structural</note>
    </ligand>
</feature>
<dbReference type="HAMAP" id="MF_00454">
    <property type="entry name" value="FluC"/>
    <property type="match status" value="1"/>
</dbReference>
<evidence type="ECO:0000256" key="4">
    <source>
        <dbReference type="ARBA" id="ARBA00022989"/>
    </source>
</evidence>
<evidence type="ECO:0000313" key="12">
    <source>
        <dbReference type="Proteomes" id="UP000005444"/>
    </source>
</evidence>
<evidence type="ECO:0000256" key="7">
    <source>
        <dbReference type="ARBA" id="ARBA00035120"/>
    </source>
</evidence>
<dbReference type="eggNOG" id="COG0239">
    <property type="taxonomic scope" value="Bacteria"/>
</dbReference>
<dbReference type="Proteomes" id="UP000005444">
    <property type="component" value="Chromosome"/>
</dbReference>
<dbReference type="Pfam" id="PF02537">
    <property type="entry name" value="CRCB"/>
    <property type="match status" value="1"/>
</dbReference>
<comment type="subcellular location">
    <subcellularLocation>
        <location evidence="1 10">Cell membrane</location>
        <topology evidence="1 10">Multi-pass membrane protein</topology>
    </subcellularLocation>
</comment>
<evidence type="ECO:0000256" key="3">
    <source>
        <dbReference type="ARBA" id="ARBA00022692"/>
    </source>
</evidence>
<evidence type="ECO:0000256" key="2">
    <source>
        <dbReference type="ARBA" id="ARBA00022475"/>
    </source>
</evidence>
<feature type="transmembrane region" description="Helical" evidence="10">
    <location>
        <begin position="95"/>
        <end position="117"/>
    </location>
</feature>
<comment type="catalytic activity">
    <reaction evidence="8">
        <text>fluoride(in) = fluoride(out)</text>
        <dbReference type="Rhea" id="RHEA:76159"/>
        <dbReference type="ChEBI" id="CHEBI:17051"/>
    </reaction>
    <physiologicalReaction direction="left-to-right" evidence="8">
        <dbReference type="Rhea" id="RHEA:76160"/>
    </physiologicalReaction>
</comment>
<dbReference type="GO" id="GO:0046872">
    <property type="term" value="F:metal ion binding"/>
    <property type="evidence" value="ECO:0007669"/>
    <property type="project" value="UniProtKB-KW"/>
</dbReference>
<sequence>MRLKQSISVAIFAFIGGDLRWILQSIITPKALFPWSTLLINLSGTFILGILTGGLLVRISSSPILNIGLTSGLLGGFTTFSSFEFTNLKLLATPSHIFIGISYMLISVFFGILLANLGQHLGEFVLKDESGW</sequence>
<feature type="transmembrane region" description="Helical" evidence="10">
    <location>
        <begin position="64"/>
        <end position="83"/>
    </location>
</feature>
<dbReference type="InterPro" id="IPR003691">
    <property type="entry name" value="FluC"/>
</dbReference>
<evidence type="ECO:0000256" key="1">
    <source>
        <dbReference type="ARBA" id="ARBA00004651"/>
    </source>
</evidence>
<keyword evidence="10" id="KW-0813">Transport</keyword>
<comment type="function">
    <text evidence="9 10">Fluoride-specific ion channel. Important for reducing fluoride concentration in the cell, thus reducing its toxicity.</text>
</comment>
<keyword evidence="10" id="KW-0406">Ion transport</keyword>
<comment type="similarity">
    <text evidence="7 10">Belongs to the fluoride channel Fluc/FEX (TC 1.A.43) family.</text>
</comment>
<feature type="transmembrane region" description="Helical" evidence="10">
    <location>
        <begin position="7"/>
        <end position="27"/>
    </location>
</feature>
<keyword evidence="2 10" id="KW-1003">Cell membrane</keyword>
<dbReference type="RefSeq" id="WP_014215407.1">
    <property type="nucleotide sequence ID" value="NC_016605.1"/>
</dbReference>
<keyword evidence="6 10" id="KW-0407">Ion channel</keyword>
<keyword evidence="10" id="KW-0915">Sodium</keyword>
<evidence type="ECO:0000256" key="6">
    <source>
        <dbReference type="ARBA" id="ARBA00023303"/>
    </source>
</evidence>
<dbReference type="GO" id="GO:0062054">
    <property type="term" value="F:fluoride channel activity"/>
    <property type="evidence" value="ECO:0007669"/>
    <property type="project" value="UniProtKB-UniRule"/>
</dbReference>
<comment type="activity regulation">
    <text evidence="10">Na(+) is not transported, but it plays an essential structural role and its presence is essential for fluoride channel function.</text>
</comment>
<evidence type="ECO:0000313" key="11">
    <source>
        <dbReference type="EMBL" id="AEV95210.1"/>
    </source>
</evidence>
<protein>
    <recommendedName>
        <fullName evidence="10">Fluoride-specific ion channel FluC</fullName>
    </recommendedName>
</protein>
<name>G8PD75_PEDCP</name>
<dbReference type="GO" id="GO:0140114">
    <property type="term" value="P:cellular detoxification of fluoride"/>
    <property type="evidence" value="ECO:0007669"/>
    <property type="project" value="UniProtKB-UniRule"/>
</dbReference>
<evidence type="ECO:0000256" key="8">
    <source>
        <dbReference type="ARBA" id="ARBA00035585"/>
    </source>
</evidence>
<keyword evidence="12" id="KW-1185">Reference proteome</keyword>
<evidence type="ECO:0000256" key="10">
    <source>
        <dbReference type="HAMAP-Rule" id="MF_00454"/>
    </source>
</evidence>
<keyword evidence="4 10" id="KW-1133">Transmembrane helix</keyword>
<feature type="transmembrane region" description="Helical" evidence="10">
    <location>
        <begin position="33"/>
        <end position="57"/>
    </location>
</feature>
<dbReference type="STRING" id="701521.PECL_941"/>
<reference evidence="11 12" key="1">
    <citation type="journal article" date="2012" name="J. Bacteriol.">
        <title>Complete Genome Sequence of the Beer Spoilage Organism Pediococcus claussenii ATCC BAA-344T.</title>
        <authorList>
            <person name="Pittet V."/>
            <person name="Abegunde T."/>
            <person name="Marfleet T."/>
            <person name="Haakensen M."/>
            <person name="Morrow K."/>
            <person name="Jayaprakash T."/>
            <person name="Schroeder K."/>
            <person name="Trost B."/>
            <person name="Byrns S."/>
            <person name="Bergsveinson J."/>
            <person name="Kusalik A."/>
            <person name="Ziola B."/>
        </authorList>
    </citation>
    <scope>NUCLEOTIDE SEQUENCE [LARGE SCALE GENOMIC DNA]</scope>
    <source>
        <strain evidence="11 12">ATCC BAA-344</strain>
    </source>
</reference>
<keyword evidence="3 10" id="KW-0812">Transmembrane</keyword>
<gene>
    <name evidence="10" type="primary">fluC</name>
    <name evidence="10" type="synonym">crcB</name>
    <name evidence="11" type="ordered locus">PECL_941</name>
</gene>
<feature type="binding site" evidence="10">
    <location>
        <position position="75"/>
    </location>
    <ligand>
        <name>Na(+)</name>
        <dbReference type="ChEBI" id="CHEBI:29101"/>
        <note>structural</note>
    </ligand>
</feature>
<evidence type="ECO:0000256" key="5">
    <source>
        <dbReference type="ARBA" id="ARBA00023136"/>
    </source>
</evidence>
<dbReference type="PANTHER" id="PTHR28259">
    <property type="entry name" value="FLUORIDE EXPORT PROTEIN 1-RELATED"/>
    <property type="match status" value="1"/>
</dbReference>